<dbReference type="Gene3D" id="3.40.1190.20">
    <property type="match status" value="1"/>
</dbReference>
<evidence type="ECO:0000256" key="6">
    <source>
        <dbReference type="ARBA" id="ARBA00022840"/>
    </source>
</evidence>
<keyword evidence="9" id="KW-1185">Reference proteome</keyword>
<dbReference type="InterPro" id="IPR004625">
    <property type="entry name" value="PyrdxlKinase"/>
</dbReference>
<keyword evidence="3" id="KW-0808">Transferase</keyword>
<dbReference type="PANTHER" id="PTHR10534:SF2">
    <property type="entry name" value="PYRIDOXAL KINASE"/>
    <property type="match status" value="1"/>
</dbReference>
<proteinExistence type="inferred from homology"/>
<keyword evidence="6" id="KW-0067">ATP-binding</keyword>
<gene>
    <name evidence="8" type="ORF">ENUP19_0139G0013</name>
</gene>
<comment type="similarity">
    <text evidence="1">Belongs to the pyridoxine kinase family.</text>
</comment>
<dbReference type="Pfam" id="PF08543">
    <property type="entry name" value="Phos_pyr_kin"/>
    <property type="match status" value="1"/>
</dbReference>
<dbReference type="InterPro" id="IPR029056">
    <property type="entry name" value="Ribokinase-like"/>
</dbReference>
<dbReference type="InterPro" id="IPR013749">
    <property type="entry name" value="PM/HMP-P_kinase-1"/>
</dbReference>
<evidence type="ECO:0000256" key="3">
    <source>
        <dbReference type="ARBA" id="ARBA00022679"/>
    </source>
</evidence>
<dbReference type="CDD" id="cd01173">
    <property type="entry name" value="pyridoxal_pyridoxamine_kinase"/>
    <property type="match status" value="1"/>
</dbReference>
<dbReference type="SUPFAM" id="SSF53613">
    <property type="entry name" value="Ribokinase-like"/>
    <property type="match status" value="1"/>
</dbReference>
<dbReference type="Proteomes" id="UP001628156">
    <property type="component" value="Unassembled WGS sequence"/>
</dbReference>
<evidence type="ECO:0000256" key="1">
    <source>
        <dbReference type="ARBA" id="ARBA00008805"/>
    </source>
</evidence>
<dbReference type="PANTHER" id="PTHR10534">
    <property type="entry name" value="PYRIDOXAL KINASE"/>
    <property type="match status" value="1"/>
</dbReference>
<evidence type="ECO:0000313" key="9">
    <source>
        <dbReference type="Proteomes" id="UP001628156"/>
    </source>
</evidence>
<dbReference type="EMBL" id="BAAFRS010000139">
    <property type="protein sequence ID" value="GAB1223226.1"/>
    <property type="molecule type" value="Genomic_DNA"/>
</dbReference>
<comment type="caution">
    <text evidence="8">The sequence shown here is derived from an EMBL/GenBank/DDBJ whole genome shotgun (WGS) entry which is preliminary data.</text>
</comment>
<evidence type="ECO:0000256" key="2">
    <source>
        <dbReference type="ARBA" id="ARBA00012104"/>
    </source>
</evidence>
<keyword evidence="5" id="KW-0418">Kinase</keyword>
<name>A0ABQ0DK56_9EUKA</name>
<organism evidence="8 9">
    <name type="scientific">Entamoeba nuttalli</name>
    <dbReference type="NCBI Taxonomy" id="412467"/>
    <lineage>
        <taxon>Eukaryota</taxon>
        <taxon>Amoebozoa</taxon>
        <taxon>Evosea</taxon>
        <taxon>Archamoebae</taxon>
        <taxon>Mastigamoebida</taxon>
        <taxon>Entamoebidae</taxon>
        <taxon>Entamoeba</taxon>
    </lineage>
</organism>
<keyword evidence="4" id="KW-0547">Nucleotide-binding</keyword>
<reference evidence="8 9" key="1">
    <citation type="journal article" date="2019" name="PLoS Negl. Trop. Dis.">
        <title>Whole genome sequencing of Entamoeba nuttalli reveals mammalian host-related molecular signatures and a novel octapeptide-repeat surface protein.</title>
        <authorList>
            <person name="Tanaka M."/>
            <person name="Makiuchi T."/>
            <person name="Komiyama T."/>
            <person name="Shiina T."/>
            <person name="Osaki K."/>
            <person name="Tachibana H."/>
        </authorList>
    </citation>
    <scope>NUCLEOTIDE SEQUENCE [LARGE SCALE GENOMIC DNA]</scope>
    <source>
        <strain evidence="8 9">P19-061405</strain>
    </source>
</reference>
<evidence type="ECO:0000259" key="7">
    <source>
        <dbReference type="Pfam" id="PF08543"/>
    </source>
</evidence>
<evidence type="ECO:0000256" key="4">
    <source>
        <dbReference type="ARBA" id="ARBA00022741"/>
    </source>
</evidence>
<protein>
    <recommendedName>
        <fullName evidence="2">pyridoxal kinase</fullName>
        <ecNumber evidence="2">2.7.1.35</ecNumber>
    </recommendedName>
</protein>
<feature type="domain" description="Pyridoxamine kinase/Phosphomethylpyrimidine kinase" evidence="7">
    <location>
        <begin position="92"/>
        <end position="254"/>
    </location>
</feature>
<evidence type="ECO:0000256" key="5">
    <source>
        <dbReference type="ARBA" id="ARBA00022777"/>
    </source>
</evidence>
<evidence type="ECO:0000313" key="8">
    <source>
        <dbReference type="EMBL" id="GAB1223226.1"/>
    </source>
</evidence>
<accession>A0ABQ0DK56</accession>
<sequence length="279" mass="31008">MTNKVLTISSYVCSGFVGNRCGMIILDSFQIQSIFVLTTHLANHTGYPVVGGSGVLLNDFISIMDSLEVNHLDKDIEFLVTGYFPSSDLVYETINRVKRIKDNKKVYFLCDPILGDNGKMYTKSEVQDSMKELIKYADIITPNATELSFLTGLEVNSVNDAIKACHILHEQGIPVILVTSIKEGNDIILLCSFKDTLNNKNFTIKIPRIEGNFTGVGDTLTYILLSWIIKGIPLEHAVNRAISTLQTILRNTVGTAEINIINCIPYLKGTEESFTITYI</sequence>
<dbReference type="EC" id="2.7.1.35" evidence="2"/>